<dbReference type="Proteomes" id="UP000244161">
    <property type="component" value="Unassembled WGS sequence"/>
</dbReference>
<feature type="domain" description="HTH araC/xylS-type" evidence="7">
    <location>
        <begin position="163"/>
        <end position="261"/>
    </location>
</feature>
<keyword evidence="9" id="KW-1185">Reference proteome</keyword>
<dbReference type="GO" id="GO:0043565">
    <property type="term" value="F:sequence-specific DNA binding"/>
    <property type="evidence" value="ECO:0007669"/>
    <property type="project" value="InterPro"/>
</dbReference>
<keyword evidence="5" id="KW-0804">Transcription</keyword>
<evidence type="ECO:0000313" key="9">
    <source>
        <dbReference type="Proteomes" id="UP000244161"/>
    </source>
</evidence>
<keyword evidence="4" id="KW-0238">DNA-binding</keyword>
<dbReference type="SMART" id="SM00342">
    <property type="entry name" value="HTH_ARAC"/>
    <property type="match status" value="1"/>
</dbReference>
<comment type="caution">
    <text evidence="8">The sequence shown here is derived from an EMBL/GenBank/DDBJ whole genome shotgun (WGS) entry which is preliminary data.</text>
</comment>
<dbReference type="RefSeq" id="WP_108032984.1">
    <property type="nucleotide sequence ID" value="NZ_QAOM01000012.1"/>
</dbReference>
<keyword evidence="2" id="KW-0378">Hydrolase</keyword>
<dbReference type="PANTHER" id="PTHR43280:SF28">
    <property type="entry name" value="HTH-TYPE TRANSCRIPTIONAL ACTIVATOR RHAS"/>
    <property type="match status" value="1"/>
</dbReference>
<evidence type="ECO:0000256" key="3">
    <source>
        <dbReference type="ARBA" id="ARBA00023015"/>
    </source>
</evidence>
<keyword evidence="3" id="KW-0805">Transcription regulation</keyword>
<proteinExistence type="inferred from homology"/>
<evidence type="ECO:0000256" key="2">
    <source>
        <dbReference type="ARBA" id="ARBA00022801"/>
    </source>
</evidence>
<dbReference type="PRINTS" id="PR00032">
    <property type="entry name" value="HTHARAC"/>
</dbReference>
<evidence type="ECO:0000256" key="6">
    <source>
        <dbReference type="ARBA" id="ARBA00023295"/>
    </source>
</evidence>
<name>A0A2T5IIZ6_9LACT</name>
<dbReference type="InterPro" id="IPR018060">
    <property type="entry name" value="HTH_AraC"/>
</dbReference>
<evidence type="ECO:0000259" key="7">
    <source>
        <dbReference type="PROSITE" id="PS01124"/>
    </source>
</evidence>
<dbReference type="Gene3D" id="3.20.20.80">
    <property type="entry name" value="Glycosidases"/>
    <property type="match status" value="1"/>
</dbReference>
<keyword evidence="6" id="KW-0326">Glycosidase</keyword>
<dbReference type="SUPFAM" id="SSF51445">
    <property type="entry name" value="(Trans)glycosidases"/>
    <property type="match status" value="1"/>
</dbReference>
<evidence type="ECO:0000256" key="5">
    <source>
        <dbReference type="ARBA" id="ARBA00023163"/>
    </source>
</evidence>
<dbReference type="GO" id="GO:0016798">
    <property type="term" value="F:hydrolase activity, acting on glycosyl bonds"/>
    <property type="evidence" value="ECO:0007669"/>
    <property type="project" value="UniProtKB-KW"/>
</dbReference>
<evidence type="ECO:0000256" key="1">
    <source>
        <dbReference type="ARBA" id="ARBA00008875"/>
    </source>
</evidence>
<dbReference type="GO" id="GO:0003700">
    <property type="term" value="F:DNA-binding transcription factor activity"/>
    <property type="evidence" value="ECO:0007669"/>
    <property type="project" value="InterPro"/>
</dbReference>
<organism evidence="8 9">
    <name type="scientific">Trichococcus patagoniensis</name>
    <dbReference type="NCBI Taxonomy" id="382641"/>
    <lineage>
        <taxon>Bacteria</taxon>
        <taxon>Bacillati</taxon>
        <taxon>Bacillota</taxon>
        <taxon>Bacilli</taxon>
        <taxon>Lactobacillales</taxon>
        <taxon>Carnobacteriaceae</taxon>
        <taxon>Trichococcus</taxon>
    </lineage>
</organism>
<accession>A0A2T5IIZ6</accession>
<dbReference type="SUPFAM" id="SSF51011">
    <property type="entry name" value="Glycosyl hydrolase domain"/>
    <property type="match status" value="1"/>
</dbReference>
<dbReference type="InterPro" id="IPR018062">
    <property type="entry name" value="HTH_AraC-typ_CS"/>
</dbReference>
<dbReference type="PANTHER" id="PTHR43280">
    <property type="entry name" value="ARAC-FAMILY TRANSCRIPTIONAL REGULATOR"/>
    <property type="match status" value="1"/>
</dbReference>
<gene>
    <name evidence="8" type="ORF">C8U37_11248</name>
</gene>
<protein>
    <submittedName>
        <fullName evidence="8">Beta-xylosidase</fullName>
    </submittedName>
</protein>
<dbReference type="Gene3D" id="1.10.10.60">
    <property type="entry name" value="Homeodomain-like"/>
    <property type="match status" value="2"/>
</dbReference>
<evidence type="ECO:0000256" key="4">
    <source>
        <dbReference type="ARBA" id="ARBA00023125"/>
    </source>
</evidence>
<dbReference type="EMBL" id="QAOM01000012">
    <property type="protein sequence ID" value="PTQ83779.1"/>
    <property type="molecule type" value="Genomic_DNA"/>
</dbReference>
<dbReference type="AlphaFoldDB" id="A0A2T5IIZ6"/>
<dbReference type="Pfam" id="PF01229">
    <property type="entry name" value="Glyco_hydro_39"/>
    <property type="match status" value="1"/>
</dbReference>
<dbReference type="InterPro" id="IPR049166">
    <property type="entry name" value="GH39_cat"/>
</dbReference>
<dbReference type="InterPro" id="IPR020449">
    <property type="entry name" value="Tscrpt_reg_AraC-type_HTH"/>
</dbReference>
<dbReference type="PROSITE" id="PS00041">
    <property type="entry name" value="HTH_ARAC_FAMILY_1"/>
    <property type="match status" value="1"/>
</dbReference>
<sequence length="811" mass="94729">MKLINPWENIKIKKIGNKEVIQNFDDDIHLLYVLVGELSVESEGSYLTLQKDDFFILHKSKSYTCHTGDSKVFQLSLQYFYSEEDESDPYSYYFTGDSVKNTHSSDMQVTYLLNQLVELYIFKEQKRISEIFEVYFNLINTLEKKYFVKVQLESDRSIKQKVEEVKFYIDNNFDKEIRLSDLAGKLFVSEQYLSKLFSNEIGLSLSEYLIRKRLEKVRKDLFETEKSVTNIAFSAGFSNINSFNRLFKKYQGLTPSEYRRESKKGIEIQSSPFAIPNEELTDLQKYFVEEEEGNSADKLKIDVSESEDFDYDKYLINLGYAGDLLHTSFSQQIRYTQEQNAFRYGRIWGLFNNVLFEQVGDEFDFTKVDEILQTVLDAGMIPFLELGFKGKLIHETHTKIIKKEPFELKTNRMDGILLRFTTFLNHCIDKYGDEEVSKWIIEIWKPNAFVLKNTDQEQLSLIEMNDGQVDISQYPHYIRYFSQISESIKRIVPEIQVGGCGLSLDIERGDMRNFLRKWKQEKVKPDFISIGIYPIDEIKHGYVVEKRANPISHDEDYMLNKIKDIRTLLDELDLGTKLYVTEFNVTILNREIVNDTAFKGAYILKNILSILSYCDLIGYWQLSDLTVTSFDTAKKEIFGGAGILSKNGVPKIGYYAFKFLKKLGPKRIFASENLIVTRKEKQYQLLCYHYSHLNATYYYDTIGGFHKNNAYAIFDNEQPIDWTIELNGFEAAGKYRITKYSIGKNNGNFLEEVNAISQIDHFDKEMIQYLKQKCVPKIEIQTQIISDDKLVLEIHLSPYDICLFDIQKVSD</sequence>
<comment type="similarity">
    <text evidence="1">Belongs to the glycosyl hydrolase 39 family.</text>
</comment>
<reference evidence="8 9" key="1">
    <citation type="submission" date="2018-04" db="EMBL/GenBank/DDBJ databases">
        <title>Genomic Encyclopedia of Archaeal and Bacterial Type Strains, Phase II (KMG-II): from individual species to whole genera.</title>
        <authorList>
            <person name="Goeker M."/>
        </authorList>
    </citation>
    <scope>NUCLEOTIDE SEQUENCE [LARGE SCALE GENOMIC DNA]</scope>
    <source>
        <strain evidence="8 9">DSM 18806</strain>
    </source>
</reference>
<dbReference type="PROSITE" id="PS01124">
    <property type="entry name" value="HTH_ARAC_FAMILY_2"/>
    <property type="match status" value="1"/>
</dbReference>
<dbReference type="InterPro" id="IPR017853">
    <property type="entry name" value="GH"/>
</dbReference>
<evidence type="ECO:0000313" key="8">
    <source>
        <dbReference type="EMBL" id="PTQ83779.1"/>
    </source>
</evidence>
<dbReference type="InterPro" id="IPR009057">
    <property type="entry name" value="Homeodomain-like_sf"/>
</dbReference>
<dbReference type="Pfam" id="PF12833">
    <property type="entry name" value="HTH_18"/>
    <property type="match status" value="1"/>
</dbReference>
<dbReference type="SUPFAM" id="SSF46689">
    <property type="entry name" value="Homeodomain-like"/>
    <property type="match status" value="2"/>
</dbReference>
<dbReference type="Gene3D" id="2.60.40.1500">
    <property type="entry name" value="Glycosyl hydrolase domain, family 39"/>
    <property type="match status" value="1"/>
</dbReference>
<dbReference type="OrthoDB" id="342399at2"/>